<dbReference type="Pfam" id="PF05656">
    <property type="entry name" value="DUF805"/>
    <property type="match status" value="1"/>
</dbReference>
<dbReference type="InterPro" id="IPR008523">
    <property type="entry name" value="DUF805"/>
</dbReference>
<evidence type="ECO:0000313" key="4">
    <source>
        <dbReference type="Proteomes" id="UP001055057"/>
    </source>
</evidence>
<feature type="transmembrane region" description="Helical" evidence="1">
    <location>
        <begin position="28"/>
        <end position="46"/>
    </location>
</feature>
<keyword evidence="4" id="KW-1185">Reference proteome</keyword>
<dbReference type="EMBL" id="BPRB01000275">
    <property type="protein sequence ID" value="GJE62107.1"/>
    <property type="molecule type" value="Genomic_DNA"/>
</dbReference>
<feature type="domain" description="SHOCT" evidence="2">
    <location>
        <begin position="163"/>
        <end position="190"/>
    </location>
</feature>
<gene>
    <name evidence="3" type="ORF">MPOCJGCO_4237</name>
</gene>
<accession>A0ABQ4U6S4</accession>
<evidence type="ECO:0000313" key="3">
    <source>
        <dbReference type="EMBL" id="GJE62107.1"/>
    </source>
</evidence>
<name>A0ABQ4U6S4_9HYPH</name>
<sequence>MSGYRDAMRSYATFKGRTSHRDFLQAQWVFMPLVVLSFGVFGLPFLGDGTAMGSRSVWPILFFLLVILPHVVPWAALMVRRLHDMDHSGAWALLALIPLGFIVPFPLAGLVIWGTRPGTPWPNRFGLAPLGREPEAAAPVAEPVLGSPVPPTSTVPAQRDVIAEIERLAQLRASGALSETEFEVMKAQALGQASRA</sequence>
<dbReference type="PANTHER" id="PTHR34980:SF2">
    <property type="entry name" value="INNER MEMBRANE PROTEIN YHAH-RELATED"/>
    <property type="match status" value="1"/>
</dbReference>
<feature type="transmembrane region" description="Helical" evidence="1">
    <location>
        <begin position="58"/>
        <end position="79"/>
    </location>
</feature>
<dbReference type="Pfam" id="PF09851">
    <property type="entry name" value="SHOCT"/>
    <property type="match status" value="1"/>
</dbReference>
<dbReference type="InterPro" id="IPR018649">
    <property type="entry name" value="SHOCT"/>
</dbReference>
<keyword evidence="1" id="KW-1133">Transmembrane helix</keyword>
<comment type="caution">
    <text evidence="3">The sequence shown here is derived from an EMBL/GenBank/DDBJ whole genome shotgun (WGS) entry which is preliminary data.</text>
</comment>
<reference evidence="3" key="1">
    <citation type="journal article" date="2021" name="Front. Microbiol.">
        <title>Comprehensive Comparative Genomics and Phenotyping of Methylobacterium Species.</title>
        <authorList>
            <person name="Alessa O."/>
            <person name="Ogura Y."/>
            <person name="Fujitani Y."/>
            <person name="Takami H."/>
            <person name="Hayashi T."/>
            <person name="Sahin N."/>
            <person name="Tani A."/>
        </authorList>
    </citation>
    <scope>NUCLEOTIDE SEQUENCE</scope>
    <source>
        <strain evidence="3">DSM 23632</strain>
    </source>
</reference>
<organism evidence="3 4">
    <name type="scientific">Methylobacterium trifolii</name>
    <dbReference type="NCBI Taxonomy" id="1003092"/>
    <lineage>
        <taxon>Bacteria</taxon>
        <taxon>Pseudomonadati</taxon>
        <taxon>Pseudomonadota</taxon>
        <taxon>Alphaproteobacteria</taxon>
        <taxon>Hyphomicrobiales</taxon>
        <taxon>Methylobacteriaceae</taxon>
        <taxon>Methylobacterium</taxon>
    </lineage>
</organism>
<protein>
    <recommendedName>
        <fullName evidence="2">SHOCT domain-containing protein</fullName>
    </recommendedName>
</protein>
<keyword evidence="1" id="KW-0472">Membrane</keyword>
<dbReference type="PANTHER" id="PTHR34980">
    <property type="entry name" value="INNER MEMBRANE PROTEIN-RELATED-RELATED"/>
    <property type="match status" value="1"/>
</dbReference>
<dbReference type="RefSeq" id="WP_238184728.1">
    <property type="nucleotide sequence ID" value="NZ_BPRB01000275.1"/>
</dbReference>
<keyword evidence="1" id="KW-0812">Transmembrane</keyword>
<dbReference type="Proteomes" id="UP001055057">
    <property type="component" value="Unassembled WGS sequence"/>
</dbReference>
<evidence type="ECO:0000256" key="1">
    <source>
        <dbReference type="SAM" id="Phobius"/>
    </source>
</evidence>
<evidence type="ECO:0000259" key="2">
    <source>
        <dbReference type="Pfam" id="PF09851"/>
    </source>
</evidence>
<feature type="transmembrane region" description="Helical" evidence="1">
    <location>
        <begin position="91"/>
        <end position="114"/>
    </location>
</feature>
<reference evidence="3" key="2">
    <citation type="submission" date="2021-08" db="EMBL/GenBank/DDBJ databases">
        <authorList>
            <person name="Tani A."/>
            <person name="Ola A."/>
            <person name="Ogura Y."/>
            <person name="Katsura K."/>
            <person name="Hayashi T."/>
        </authorList>
    </citation>
    <scope>NUCLEOTIDE SEQUENCE</scope>
    <source>
        <strain evidence="3">DSM 23632</strain>
    </source>
</reference>
<proteinExistence type="predicted"/>